<evidence type="ECO:0000313" key="1">
    <source>
        <dbReference type="EMBL" id="KAK9923275.1"/>
    </source>
</evidence>
<organism evidence="1 2">
    <name type="scientific">Rubus argutus</name>
    <name type="common">Southern blackberry</name>
    <dbReference type="NCBI Taxonomy" id="59490"/>
    <lineage>
        <taxon>Eukaryota</taxon>
        <taxon>Viridiplantae</taxon>
        <taxon>Streptophyta</taxon>
        <taxon>Embryophyta</taxon>
        <taxon>Tracheophyta</taxon>
        <taxon>Spermatophyta</taxon>
        <taxon>Magnoliopsida</taxon>
        <taxon>eudicotyledons</taxon>
        <taxon>Gunneridae</taxon>
        <taxon>Pentapetalae</taxon>
        <taxon>rosids</taxon>
        <taxon>fabids</taxon>
        <taxon>Rosales</taxon>
        <taxon>Rosaceae</taxon>
        <taxon>Rosoideae</taxon>
        <taxon>Rosoideae incertae sedis</taxon>
        <taxon>Rubus</taxon>
    </lineage>
</organism>
<reference evidence="1 2" key="1">
    <citation type="journal article" date="2023" name="G3 (Bethesda)">
        <title>A chromosome-length genome assembly and annotation of blackberry (Rubus argutus, cv. 'Hillquist').</title>
        <authorList>
            <person name="Bruna T."/>
            <person name="Aryal R."/>
            <person name="Dudchenko O."/>
            <person name="Sargent D.J."/>
            <person name="Mead D."/>
            <person name="Buti M."/>
            <person name="Cavallini A."/>
            <person name="Hytonen T."/>
            <person name="Andres J."/>
            <person name="Pham M."/>
            <person name="Weisz D."/>
            <person name="Mascagni F."/>
            <person name="Usai G."/>
            <person name="Natali L."/>
            <person name="Bassil N."/>
            <person name="Fernandez G.E."/>
            <person name="Lomsadze A."/>
            <person name="Armour M."/>
            <person name="Olukolu B."/>
            <person name="Poorten T."/>
            <person name="Britton C."/>
            <person name="Davik J."/>
            <person name="Ashrafi H."/>
            <person name="Aiden E.L."/>
            <person name="Borodovsky M."/>
            <person name="Worthington M."/>
        </authorList>
    </citation>
    <scope>NUCLEOTIDE SEQUENCE [LARGE SCALE GENOMIC DNA]</scope>
    <source>
        <strain evidence="1">PI 553951</strain>
    </source>
</reference>
<sequence>MTPISLSAITATINVVKNSCSSPPQYAQTTIPVRVLFGPEPPQSSIAPPHFLCGAVLCPIILQFQRRIAQNPCPNSLLAQAHAAAVILPKLDCSTCAQLSPS</sequence>
<proteinExistence type="predicted"/>
<accession>A0AAW1WH05</accession>
<keyword evidence="2" id="KW-1185">Reference proteome</keyword>
<dbReference type="Proteomes" id="UP001457282">
    <property type="component" value="Unassembled WGS sequence"/>
</dbReference>
<dbReference type="EMBL" id="JBEDUW010000006">
    <property type="protein sequence ID" value="KAK9923275.1"/>
    <property type="molecule type" value="Genomic_DNA"/>
</dbReference>
<evidence type="ECO:0000313" key="2">
    <source>
        <dbReference type="Proteomes" id="UP001457282"/>
    </source>
</evidence>
<gene>
    <name evidence="1" type="ORF">M0R45_031703</name>
</gene>
<name>A0AAW1WH05_RUBAR</name>
<comment type="caution">
    <text evidence="1">The sequence shown here is derived from an EMBL/GenBank/DDBJ whole genome shotgun (WGS) entry which is preliminary data.</text>
</comment>
<dbReference type="AlphaFoldDB" id="A0AAW1WH05"/>
<protein>
    <submittedName>
        <fullName evidence="1">Uncharacterized protein</fullName>
    </submittedName>
</protein>